<keyword evidence="10" id="KW-1185">Reference proteome</keyword>
<dbReference type="Proteomes" id="UP000535182">
    <property type="component" value="Unassembled WGS sequence"/>
</dbReference>
<evidence type="ECO:0000256" key="5">
    <source>
        <dbReference type="ARBA" id="ARBA00023136"/>
    </source>
</evidence>
<evidence type="ECO:0000256" key="2">
    <source>
        <dbReference type="ARBA" id="ARBA00022475"/>
    </source>
</evidence>
<reference evidence="9 10" key="1">
    <citation type="submission" date="2020-08" db="EMBL/GenBank/DDBJ databases">
        <title>Genomic Encyclopedia of Type Strains, Phase IV (KMG-V): Genome sequencing to study the core and pangenomes of soil and plant-associated prokaryotes.</title>
        <authorList>
            <person name="Whitman W."/>
        </authorList>
    </citation>
    <scope>NUCLEOTIDE SEQUENCE [LARGE SCALE GENOMIC DNA]</scope>
    <source>
        <strain evidence="9 10">X5P2</strain>
    </source>
</reference>
<keyword evidence="5 6" id="KW-0472">Membrane</keyword>
<protein>
    <submittedName>
        <fullName evidence="9">Phage shock protein PspC (Stress-responsive transcriptional regulator)</fullName>
    </submittedName>
</protein>
<feature type="domain" description="Zinc-ribbon" evidence="8">
    <location>
        <begin position="2"/>
        <end position="23"/>
    </location>
</feature>
<keyword evidence="2" id="KW-1003">Cell membrane</keyword>
<proteinExistence type="predicted"/>
<evidence type="ECO:0000256" key="1">
    <source>
        <dbReference type="ARBA" id="ARBA00004162"/>
    </source>
</evidence>
<evidence type="ECO:0000256" key="4">
    <source>
        <dbReference type="ARBA" id="ARBA00022989"/>
    </source>
</evidence>
<evidence type="ECO:0000259" key="8">
    <source>
        <dbReference type="Pfam" id="PF13240"/>
    </source>
</evidence>
<sequence length="104" mass="11009">MFCTQCGNKVDPSSRFCTACGAPAAAVPPPMGTYPTTTQLTRPRHNRMIAGVCAGFALHYGWDLNLVRVLTALMIVLTGVGAIAYIAAWVIIPEAPYALPAKST</sequence>
<evidence type="ECO:0000256" key="6">
    <source>
        <dbReference type="SAM" id="Phobius"/>
    </source>
</evidence>
<comment type="caution">
    <text evidence="9">The sequence shown here is derived from an EMBL/GenBank/DDBJ whole genome shotgun (WGS) entry which is preliminary data.</text>
</comment>
<dbReference type="GO" id="GO:0005886">
    <property type="term" value="C:plasma membrane"/>
    <property type="evidence" value="ECO:0007669"/>
    <property type="project" value="UniProtKB-SubCell"/>
</dbReference>
<name>A0A9X0U687_9BACT</name>
<dbReference type="PANTHER" id="PTHR33885">
    <property type="entry name" value="PHAGE SHOCK PROTEIN C"/>
    <property type="match status" value="1"/>
</dbReference>
<dbReference type="InterPro" id="IPR026870">
    <property type="entry name" value="Zinc_ribbon_dom"/>
</dbReference>
<organism evidence="9 10">
    <name type="scientific">Tunturiibacter gelidiferens</name>
    <dbReference type="NCBI Taxonomy" id="3069689"/>
    <lineage>
        <taxon>Bacteria</taxon>
        <taxon>Pseudomonadati</taxon>
        <taxon>Acidobacteriota</taxon>
        <taxon>Terriglobia</taxon>
        <taxon>Terriglobales</taxon>
        <taxon>Acidobacteriaceae</taxon>
        <taxon>Tunturiibacter</taxon>
    </lineage>
</organism>
<dbReference type="RefSeq" id="WP_183980555.1">
    <property type="nucleotide sequence ID" value="NZ_JACHEB010000011.1"/>
</dbReference>
<gene>
    <name evidence="9" type="ORF">HDF14_004441</name>
</gene>
<comment type="subcellular location">
    <subcellularLocation>
        <location evidence="1">Cell membrane</location>
        <topology evidence="1">Single-pass membrane protein</topology>
    </subcellularLocation>
</comment>
<dbReference type="Pfam" id="PF13240">
    <property type="entry name" value="Zn_Ribbon_1"/>
    <property type="match status" value="1"/>
</dbReference>
<evidence type="ECO:0000256" key="3">
    <source>
        <dbReference type="ARBA" id="ARBA00022692"/>
    </source>
</evidence>
<keyword evidence="4 6" id="KW-1133">Transmembrane helix</keyword>
<dbReference type="AlphaFoldDB" id="A0A9X0U687"/>
<dbReference type="InterPro" id="IPR052027">
    <property type="entry name" value="PspC"/>
</dbReference>
<evidence type="ECO:0000313" key="9">
    <source>
        <dbReference type="EMBL" id="MBB5330805.1"/>
    </source>
</evidence>
<dbReference type="PANTHER" id="PTHR33885:SF3">
    <property type="entry name" value="PHAGE SHOCK PROTEIN C"/>
    <property type="match status" value="1"/>
</dbReference>
<feature type="transmembrane region" description="Helical" evidence="6">
    <location>
        <begin position="69"/>
        <end position="92"/>
    </location>
</feature>
<dbReference type="InterPro" id="IPR007168">
    <property type="entry name" value="Phageshock_PspC_N"/>
</dbReference>
<dbReference type="Pfam" id="PF04024">
    <property type="entry name" value="PspC"/>
    <property type="match status" value="1"/>
</dbReference>
<feature type="domain" description="Phage shock protein PspC N-terminal" evidence="7">
    <location>
        <begin position="39"/>
        <end position="95"/>
    </location>
</feature>
<accession>A0A9X0U687</accession>
<evidence type="ECO:0000313" key="10">
    <source>
        <dbReference type="Proteomes" id="UP000535182"/>
    </source>
</evidence>
<keyword evidence="3 6" id="KW-0812">Transmembrane</keyword>
<evidence type="ECO:0000259" key="7">
    <source>
        <dbReference type="Pfam" id="PF04024"/>
    </source>
</evidence>
<dbReference type="EMBL" id="JACHEB010000011">
    <property type="protein sequence ID" value="MBB5330805.1"/>
    <property type="molecule type" value="Genomic_DNA"/>
</dbReference>